<protein>
    <submittedName>
        <fullName evidence="1">Uncharacterized protein</fullName>
    </submittedName>
</protein>
<evidence type="ECO:0000313" key="2">
    <source>
        <dbReference type="Proteomes" id="UP000323597"/>
    </source>
</evidence>
<accession>A0A5D2VRT0</accession>
<gene>
    <name evidence="1" type="ORF">E1A91_D02G012400v1</name>
</gene>
<evidence type="ECO:0000313" key="1">
    <source>
        <dbReference type="EMBL" id="TYI91700.1"/>
    </source>
</evidence>
<dbReference type="EMBL" id="CM017650">
    <property type="protein sequence ID" value="TYI91700.1"/>
    <property type="molecule type" value="Genomic_DNA"/>
</dbReference>
<dbReference type="AlphaFoldDB" id="A0A5D2VRT0"/>
<name>A0A5D2VRT0_GOSMU</name>
<organism evidence="1 2">
    <name type="scientific">Gossypium mustelinum</name>
    <name type="common">Cotton</name>
    <name type="synonym">Gossypium caicoense</name>
    <dbReference type="NCBI Taxonomy" id="34275"/>
    <lineage>
        <taxon>Eukaryota</taxon>
        <taxon>Viridiplantae</taxon>
        <taxon>Streptophyta</taxon>
        <taxon>Embryophyta</taxon>
        <taxon>Tracheophyta</taxon>
        <taxon>Spermatophyta</taxon>
        <taxon>Magnoliopsida</taxon>
        <taxon>eudicotyledons</taxon>
        <taxon>Gunneridae</taxon>
        <taxon>Pentapetalae</taxon>
        <taxon>rosids</taxon>
        <taxon>malvids</taxon>
        <taxon>Malvales</taxon>
        <taxon>Malvaceae</taxon>
        <taxon>Malvoideae</taxon>
        <taxon>Gossypium</taxon>
    </lineage>
</organism>
<dbReference type="Proteomes" id="UP000323597">
    <property type="component" value="Chromosome D02"/>
</dbReference>
<sequence>MLTYKELQRSVQNLNKLNVQNTKLERNTMRIHKTIPHSDPRSQGNSITFKTTLLYFFTLPKPLPNLASEGSSKYKP</sequence>
<proteinExistence type="predicted"/>
<keyword evidence="2" id="KW-1185">Reference proteome</keyword>
<reference evidence="1 2" key="1">
    <citation type="submission" date="2019-07" db="EMBL/GenBank/DDBJ databases">
        <title>WGS assembly of Gossypium mustelinum.</title>
        <authorList>
            <person name="Chen Z.J."/>
            <person name="Sreedasyam A."/>
            <person name="Ando A."/>
            <person name="Song Q."/>
            <person name="De L."/>
            <person name="Hulse-Kemp A."/>
            <person name="Ding M."/>
            <person name="Ye W."/>
            <person name="Kirkbride R."/>
            <person name="Jenkins J."/>
            <person name="Plott C."/>
            <person name="Lovell J."/>
            <person name="Lin Y.-M."/>
            <person name="Vaughn R."/>
            <person name="Liu B."/>
            <person name="Li W."/>
            <person name="Simpson S."/>
            <person name="Scheffler B."/>
            <person name="Saski C."/>
            <person name="Grover C."/>
            <person name="Hu G."/>
            <person name="Conover J."/>
            <person name="Carlson J."/>
            <person name="Shu S."/>
            <person name="Boston L."/>
            <person name="Williams M."/>
            <person name="Peterson D."/>
            <person name="Mcgee K."/>
            <person name="Jones D."/>
            <person name="Wendel J."/>
            <person name="Stelly D."/>
            <person name="Grimwood J."/>
            <person name="Schmutz J."/>
        </authorList>
    </citation>
    <scope>NUCLEOTIDE SEQUENCE [LARGE SCALE GENOMIC DNA]</scope>
    <source>
        <strain evidence="1">1408120.09</strain>
    </source>
</reference>